<evidence type="ECO:0000256" key="1">
    <source>
        <dbReference type="SAM" id="MobiDB-lite"/>
    </source>
</evidence>
<gene>
    <name evidence="2" type="ORF">PTTW11_06731</name>
</gene>
<feature type="compositionally biased region" description="Basic and acidic residues" evidence="1">
    <location>
        <begin position="20"/>
        <end position="32"/>
    </location>
</feature>
<reference evidence="2" key="1">
    <citation type="submission" date="2021-02" db="EMBL/GenBank/DDBJ databases">
        <authorList>
            <person name="Syme A R."/>
            <person name="Syme A R."/>
            <person name="Moolhuijzen P."/>
        </authorList>
    </citation>
    <scope>NUCLEOTIDE SEQUENCE</scope>
    <source>
        <strain evidence="2">W1-1</strain>
    </source>
</reference>
<proteinExistence type="predicted"/>
<sequence length="1159" mass="133114">MPAAGTDNLKKRGRPPKYASAEEKKAANTERRRAQRRSKAAGTQAVLSQQHQVRGLGQATFFVPPSAPLAPGGPSALGGLLDFAPTRLEGLIPDDSNDIGEYLPPLSCFGSPSLDPTPTEPDDVLDLPIANGDTPISAGQSVEAGFDGIATINDETEALHADESIITDNMAIESEVDEVEEVGKLANRLTDQLIRHQGCCQHCHQRSREEQTEHHPTSYGLQQYLDEIAEAVDCPDILASKTMSTHGSDLASQMDAASRRQLYCGFDKDNVVPTPICLEADDHANVAAEVTFDIDSVLGFPNSLAVAKQGVRWNSTQMTVTDLQSGLHLKTRLAHYVDGHGHAHSVRKPLHQLPHYTFGRLVGFEDISLYIFFPYLYREEQKVSRLTDGDFRTWMDQILLPVIYRHHDSSLVQHYPSSFDHGRYNSTARGVEGRSQRSDATPRQQLLFHFLPPDFLQEIWEDILQAIERPGLQQFRGAFLFLQGKNLKCLTKDLTWETMTSRFDKYWGEAVAESYMTSDAYFDVGKEVCPVLRSCVASEAEEEDGEHEILAKTLLWKQCCLETYGEWMKSWHGQEEDGHHNVFYPFSMLRDSGSLTIETHQSSKSRAGGLLYSQFYSSIKEVFAAGNVYPFTNVAIETLALDPKLRKTWQHVGAGLSHSPVALIRAYLYAKLRCHYATTGSMQKSFGTREEHRVSRKLFSKIDAQLKNRNLHTQHFQLTQERNLSHYTISTATMLHWLRWNINKFCVGFEMVHSLHDHHFVTWEHTRIMLMFLRCLQFSYTSGLIQRAGGLWQDVRLERNVNRPDGLRRYEGLGFRDSIKRHGYAWFMDKVDWETMTFRQPFAQYMMFNNPSMQAVYHARYSQIRDVRIDFIRADKTRQWMTEFSAVPVCLDLLEEHLEQLCLCAFRKDVFSFIRHLLHRDQVEAALAGQIPLCWPSINRVLKNQHQPPKVAAGNRLAVKSVEVLFSWLWEWRGDQFERKGWNDKPYRMLYQQSFGIIERIRGKHQARAWKKSLKRTFLQSHWLLPYPQSQGFMRKCKESGEVVWWPSFHLGLNRYYDQLRKHGEGLGSFPASYIKHHPVNGWGLAHGWPGYMPYEVRPKQHLLELSETDLYRRLLDLQQDYNTTSRQTSSATIRDPVQVYVIKDIIEDPAWKRKPMKS</sequence>
<name>A0A6S6W5G3_9PLEO</name>
<feature type="region of interest" description="Disordered" evidence="1">
    <location>
        <begin position="1"/>
        <end position="46"/>
    </location>
</feature>
<dbReference type="EMBL" id="HG992981">
    <property type="protein sequence ID" value="CAE7180179.1"/>
    <property type="molecule type" value="Genomic_DNA"/>
</dbReference>
<organism evidence="2 3">
    <name type="scientific">Pyrenophora teres f. teres</name>
    <dbReference type="NCBI Taxonomy" id="97479"/>
    <lineage>
        <taxon>Eukaryota</taxon>
        <taxon>Fungi</taxon>
        <taxon>Dikarya</taxon>
        <taxon>Ascomycota</taxon>
        <taxon>Pezizomycotina</taxon>
        <taxon>Dothideomycetes</taxon>
        <taxon>Pleosporomycetidae</taxon>
        <taxon>Pleosporales</taxon>
        <taxon>Pleosporineae</taxon>
        <taxon>Pleosporaceae</taxon>
        <taxon>Pyrenophora</taxon>
    </lineage>
</organism>
<dbReference type="Proteomes" id="UP000472372">
    <property type="component" value="Chromosome 5"/>
</dbReference>
<accession>A0A6S6W5G3</accession>
<evidence type="ECO:0000313" key="2">
    <source>
        <dbReference type="EMBL" id="CAE7180179.1"/>
    </source>
</evidence>
<dbReference type="AlphaFoldDB" id="A0A6S6W5G3"/>
<evidence type="ECO:0000313" key="3">
    <source>
        <dbReference type="Proteomes" id="UP000472372"/>
    </source>
</evidence>
<protein>
    <submittedName>
        <fullName evidence="2">Uncharacterized protein</fullName>
    </submittedName>
</protein>